<evidence type="ECO:0000256" key="1">
    <source>
        <dbReference type="SAM" id="Phobius"/>
    </source>
</evidence>
<protein>
    <submittedName>
        <fullName evidence="2">Uncharacterized protein</fullName>
    </submittedName>
</protein>
<dbReference type="RefSeq" id="WP_332293345.1">
    <property type="nucleotide sequence ID" value="NZ_JAZIBG010000059.1"/>
</dbReference>
<keyword evidence="1" id="KW-1133">Transmembrane helix</keyword>
<accession>A0AAW9QQB7</accession>
<name>A0AAW9QQB7_9BURK</name>
<feature type="transmembrane region" description="Helical" evidence="1">
    <location>
        <begin position="489"/>
        <end position="507"/>
    </location>
</feature>
<feature type="transmembrane region" description="Helical" evidence="1">
    <location>
        <begin position="370"/>
        <end position="392"/>
    </location>
</feature>
<comment type="caution">
    <text evidence="2">The sequence shown here is derived from an EMBL/GenBank/DDBJ whole genome shotgun (WGS) entry which is preliminary data.</text>
</comment>
<keyword evidence="3" id="KW-1185">Reference proteome</keyword>
<sequence length="531" mass="58900">MNDPIMAVADQALVLQWLVGALVVVLYARDRFRNPRPMRASTTFWRYWSAWCGYVAAMVMLFIVLGGGITAIDPTMLWRLLQVDEQTTALPGPLLSALLLTSLLPHFPLLGKLDEAVKQWFQRVGNIPFEVRELSAHLRSARYEPAADTIEQMLPAFKAHGVEPAWLQEPPDSLRHRWARSVALYTQVQHWEDARGYARYVEENRPALADVRSRLAAQAEILSAATLIELDRDTDSILVAYMRKKIVADMAALQRALCDFASGGVLNRGWNQAQRRMALAELGFSPVPEARGPLNSHDLVLVTGIVFLAMLFVPLMTRRIFDPTPLPMSLRVLVMVPIIYAIAIVVAVYPKSVWAFASRKAGERRPVAAYALSGAIAAAAAFLVSLLFRFAFETPGNVLQVLATPGAFSRAWHLTVERWPWLLMTFFATIAIAWAADDHLPGEGVPPRWLRWVEAAALAAVFGLLQWTVLQLFAAVMPADRVARLLESTARMIFTSVLIGGAIGWYVPHMCRAPGRRPRSAGRPAVALDAA</sequence>
<dbReference type="AlphaFoldDB" id="A0AAW9QQB7"/>
<feature type="transmembrane region" description="Helical" evidence="1">
    <location>
        <begin position="12"/>
        <end position="28"/>
    </location>
</feature>
<feature type="transmembrane region" description="Helical" evidence="1">
    <location>
        <begin position="299"/>
        <end position="316"/>
    </location>
</feature>
<dbReference type="EMBL" id="JAZIBG010000059">
    <property type="protein sequence ID" value="MEF7617584.1"/>
    <property type="molecule type" value="Genomic_DNA"/>
</dbReference>
<feature type="transmembrane region" description="Helical" evidence="1">
    <location>
        <begin position="92"/>
        <end position="110"/>
    </location>
</feature>
<feature type="transmembrane region" description="Helical" evidence="1">
    <location>
        <begin position="48"/>
        <end position="72"/>
    </location>
</feature>
<keyword evidence="1" id="KW-0472">Membrane</keyword>
<reference evidence="2 3" key="1">
    <citation type="submission" date="2024-02" db="EMBL/GenBank/DDBJ databases">
        <title>Genome sequence of Aquincola sp. MAHUQ-54.</title>
        <authorList>
            <person name="Huq M.A."/>
        </authorList>
    </citation>
    <scope>NUCLEOTIDE SEQUENCE [LARGE SCALE GENOMIC DNA]</scope>
    <source>
        <strain evidence="2 3">MAHUQ-54</strain>
    </source>
</reference>
<evidence type="ECO:0000313" key="2">
    <source>
        <dbReference type="EMBL" id="MEF7617584.1"/>
    </source>
</evidence>
<feature type="transmembrane region" description="Helical" evidence="1">
    <location>
        <begin position="449"/>
        <end position="469"/>
    </location>
</feature>
<organism evidence="2 3">
    <name type="scientific">Aquincola agrisoli</name>
    <dbReference type="NCBI Taxonomy" id="3119538"/>
    <lineage>
        <taxon>Bacteria</taxon>
        <taxon>Pseudomonadati</taxon>
        <taxon>Pseudomonadota</taxon>
        <taxon>Betaproteobacteria</taxon>
        <taxon>Burkholderiales</taxon>
        <taxon>Sphaerotilaceae</taxon>
        <taxon>Aquincola</taxon>
    </lineage>
</organism>
<proteinExistence type="predicted"/>
<keyword evidence="1" id="KW-0812">Transmembrane</keyword>
<feature type="transmembrane region" description="Helical" evidence="1">
    <location>
        <begin position="328"/>
        <end position="349"/>
    </location>
</feature>
<gene>
    <name evidence="2" type="ORF">V4F39_26985</name>
</gene>
<feature type="transmembrane region" description="Helical" evidence="1">
    <location>
        <begin position="419"/>
        <end position="437"/>
    </location>
</feature>
<evidence type="ECO:0000313" key="3">
    <source>
        <dbReference type="Proteomes" id="UP001336250"/>
    </source>
</evidence>
<dbReference type="Proteomes" id="UP001336250">
    <property type="component" value="Unassembled WGS sequence"/>
</dbReference>